<feature type="domain" description="Glycosyl hydrolase family 32 C-terminal" evidence="7">
    <location>
        <begin position="487"/>
        <end position="644"/>
    </location>
</feature>
<dbReference type="Pfam" id="PF08244">
    <property type="entry name" value="Glyco_hydro_32C"/>
    <property type="match status" value="1"/>
</dbReference>
<accession>A0A3M9MW59</accession>
<feature type="chain" id="PRO_5018175273" description="Glycoside hydrolase family 32 protein" evidence="5">
    <location>
        <begin position="26"/>
        <end position="655"/>
    </location>
</feature>
<name>A0A3M9MW59_9BACT</name>
<protein>
    <recommendedName>
        <fullName evidence="10">Glycoside hydrolase family 32 protein</fullName>
    </recommendedName>
</protein>
<evidence type="ECO:0000256" key="5">
    <source>
        <dbReference type="SAM" id="SignalP"/>
    </source>
</evidence>
<keyword evidence="5" id="KW-0732">Signal</keyword>
<evidence type="ECO:0000256" key="3">
    <source>
        <dbReference type="ARBA" id="ARBA00023295"/>
    </source>
</evidence>
<dbReference type="CDD" id="cd18622">
    <property type="entry name" value="GH32_Inu-like"/>
    <property type="match status" value="1"/>
</dbReference>
<sequence length="655" mass="74098">MKYQKHLLGIGMMLSLLLAGLESQAQYNEKYRPQFHFSPQKGWIGDPDGLVFTEGKYHLFWWGHAVSEDLVYWKELPHPMKGGDGSFSYFSGSVVVDKNNTSGFGAKSMIAVYTKHLPGDSLPETQALSVSNDGIYFQYYQHNPVLDIKKVFFRDPQVFWYEPEKKWVMAVVLPDVQKIHLYDSKNLKDWNFLSEFGGLGAQSAFWECPDLFELPIEGTKEKKWVMLIGRGPNRVQYFLGSFDGKTFRADEETSNYLLQGKGLPGQLFAGFDEPKNGNWKATGTAFSTTPVNKDSVVHLGKSFASSYSKAANETGTLTSSSFTIQKNAISFLVAGGNFPEKASINLVVDGKVVRTSTGDNSHVFKWNGWDVHDLKGKKATIQLVDNVTDSKWGYLAIDHILFSDVLMNQKLEHALWLDYGPDFYAARTWRDLDKVSKRTAMLGWLGNWDYSRDVPTSWGKGFESVPREISIIKQPFGNRLVQKPIPELQKLRKNVHQFTNRLISNSSEVKEFKPTKNTYELEVTFDTNTSATFGLNLLVGEGRKLMIQYDPLTSNLSVDRTQCTDFTTNQNFNQKFLTKFNASVRPEKGKVRLLILVDQSSVEIFTNQGEVVLSALTFPAESQTGIELYATNGTVKVLDFKAWELSSIWKDIPKQ</sequence>
<dbReference type="Proteomes" id="UP000272117">
    <property type="component" value="Unassembled WGS sequence"/>
</dbReference>
<proteinExistence type="inferred from homology"/>
<reference evidence="8 9" key="1">
    <citation type="submission" date="2018-11" db="EMBL/GenBank/DDBJ databases">
        <title>Rufibacter latericius sp. nov., isolated from water in Baiyang Lake.</title>
        <authorList>
            <person name="Yang Y."/>
        </authorList>
    </citation>
    <scope>NUCLEOTIDE SEQUENCE [LARGE SCALE GENOMIC DNA]</scope>
    <source>
        <strain evidence="8 9">R-22-1c-1</strain>
    </source>
</reference>
<evidence type="ECO:0000256" key="4">
    <source>
        <dbReference type="RuleBase" id="RU362110"/>
    </source>
</evidence>
<evidence type="ECO:0000259" key="7">
    <source>
        <dbReference type="Pfam" id="PF08244"/>
    </source>
</evidence>
<dbReference type="EMBL" id="RJJD01000003">
    <property type="protein sequence ID" value="RNI28998.1"/>
    <property type="molecule type" value="Genomic_DNA"/>
</dbReference>
<dbReference type="Gene3D" id="2.115.10.20">
    <property type="entry name" value="Glycosyl hydrolase domain, family 43"/>
    <property type="match status" value="2"/>
</dbReference>
<keyword evidence="3 4" id="KW-0326">Glycosidase</keyword>
<evidence type="ECO:0000313" key="8">
    <source>
        <dbReference type="EMBL" id="RNI28998.1"/>
    </source>
</evidence>
<dbReference type="SMART" id="SM00640">
    <property type="entry name" value="Glyco_32"/>
    <property type="match status" value="1"/>
</dbReference>
<dbReference type="AlphaFoldDB" id="A0A3M9MW59"/>
<dbReference type="GO" id="GO:0005987">
    <property type="term" value="P:sucrose catabolic process"/>
    <property type="evidence" value="ECO:0007669"/>
    <property type="project" value="TreeGrafter"/>
</dbReference>
<dbReference type="Gene3D" id="2.60.120.560">
    <property type="entry name" value="Exo-inulinase, domain 1"/>
    <property type="match status" value="1"/>
</dbReference>
<dbReference type="SUPFAM" id="SSF75005">
    <property type="entry name" value="Arabinanase/levansucrase/invertase"/>
    <property type="match status" value="1"/>
</dbReference>
<evidence type="ECO:0008006" key="10">
    <source>
        <dbReference type="Google" id="ProtNLM"/>
    </source>
</evidence>
<dbReference type="GO" id="GO:0005737">
    <property type="term" value="C:cytoplasm"/>
    <property type="evidence" value="ECO:0007669"/>
    <property type="project" value="TreeGrafter"/>
</dbReference>
<evidence type="ECO:0000256" key="2">
    <source>
        <dbReference type="ARBA" id="ARBA00022801"/>
    </source>
</evidence>
<dbReference type="Pfam" id="PF00251">
    <property type="entry name" value="Glyco_hydro_32N"/>
    <property type="match status" value="2"/>
</dbReference>
<feature type="signal peptide" evidence="5">
    <location>
        <begin position="1"/>
        <end position="25"/>
    </location>
</feature>
<comment type="caution">
    <text evidence="8">The sequence shown here is derived from an EMBL/GenBank/DDBJ whole genome shotgun (WGS) entry which is preliminary data.</text>
</comment>
<dbReference type="PANTHER" id="PTHR42800:SF1">
    <property type="entry name" value="EXOINULINASE INUD (AFU_ORTHOLOGUE AFUA_5G00480)"/>
    <property type="match status" value="1"/>
</dbReference>
<evidence type="ECO:0000313" key="9">
    <source>
        <dbReference type="Proteomes" id="UP000272117"/>
    </source>
</evidence>
<dbReference type="SUPFAM" id="SSF49899">
    <property type="entry name" value="Concanavalin A-like lectins/glucanases"/>
    <property type="match status" value="1"/>
</dbReference>
<comment type="similarity">
    <text evidence="1 4">Belongs to the glycosyl hydrolase 32 family.</text>
</comment>
<dbReference type="RefSeq" id="WP_123126056.1">
    <property type="nucleotide sequence ID" value="NZ_RJJD01000003.1"/>
</dbReference>
<keyword evidence="9" id="KW-1185">Reference proteome</keyword>
<evidence type="ECO:0000259" key="6">
    <source>
        <dbReference type="Pfam" id="PF00251"/>
    </source>
</evidence>
<dbReference type="InterPro" id="IPR001362">
    <property type="entry name" value="Glyco_hydro_32"/>
</dbReference>
<evidence type="ECO:0000256" key="1">
    <source>
        <dbReference type="ARBA" id="ARBA00009902"/>
    </source>
</evidence>
<feature type="domain" description="Glycosyl hydrolase family 32 N-terminal" evidence="6">
    <location>
        <begin position="407"/>
        <end position="484"/>
    </location>
</feature>
<dbReference type="InterPro" id="IPR013148">
    <property type="entry name" value="Glyco_hydro_32_N"/>
</dbReference>
<keyword evidence="2 4" id="KW-0378">Hydrolase</keyword>
<feature type="domain" description="Glycosyl hydrolase family 32 N-terminal" evidence="6">
    <location>
        <begin position="36"/>
        <end position="255"/>
    </location>
</feature>
<dbReference type="PANTHER" id="PTHR42800">
    <property type="entry name" value="EXOINULINASE INUD (AFU_ORTHOLOGUE AFUA_5G00480)"/>
    <property type="match status" value="1"/>
</dbReference>
<dbReference type="InterPro" id="IPR013320">
    <property type="entry name" value="ConA-like_dom_sf"/>
</dbReference>
<dbReference type="OrthoDB" id="9759709at2"/>
<dbReference type="InterPro" id="IPR023296">
    <property type="entry name" value="Glyco_hydro_beta-prop_sf"/>
</dbReference>
<dbReference type="InterPro" id="IPR013189">
    <property type="entry name" value="Glyco_hydro_32_C"/>
</dbReference>
<dbReference type="GO" id="GO:0004575">
    <property type="term" value="F:sucrose alpha-glucosidase activity"/>
    <property type="evidence" value="ECO:0007669"/>
    <property type="project" value="TreeGrafter"/>
</dbReference>
<gene>
    <name evidence="8" type="ORF">EFB08_06065</name>
</gene>
<organism evidence="8 9">
    <name type="scientific">Rufibacter latericius</name>
    <dbReference type="NCBI Taxonomy" id="2487040"/>
    <lineage>
        <taxon>Bacteria</taxon>
        <taxon>Pseudomonadati</taxon>
        <taxon>Bacteroidota</taxon>
        <taxon>Cytophagia</taxon>
        <taxon>Cytophagales</taxon>
        <taxon>Hymenobacteraceae</taxon>
        <taxon>Rufibacter</taxon>
    </lineage>
</organism>